<dbReference type="EMBL" id="PVEP01000001">
    <property type="protein sequence ID" value="PQV58596.1"/>
    <property type="molecule type" value="Genomic_DNA"/>
</dbReference>
<organism evidence="1 2">
    <name type="scientific">Albidovulum denitrificans</name>
    <dbReference type="NCBI Taxonomy" id="404881"/>
    <lineage>
        <taxon>Bacteria</taxon>
        <taxon>Pseudomonadati</taxon>
        <taxon>Pseudomonadota</taxon>
        <taxon>Alphaproteobacteria</taxon>
        <taxon>Rhodobacterales</taxon>
        <taxon>Paracoccaceae</taxon>
        <taxon>Albidovulum</taxon>
    </lineage>
</organism>
<keyword evidence="2" id="KW-1185">Reference proteome</keyword>
<protein>
    <recommendedName>
        <fullName evidence="3">Lipoprotein</fullName>
    </recommendedName>
</protein>
<evidence type="ECO:0000313" key="1">
    <source>
        <dbReference type="EMBL" id="PQV58596.1"/>
    </source>
</evidence>
<proteinExistence type="predicted"/>
<name>A0A2S8SCR8_9RHOB</name>
<gene>
    <name evidence="1" type="ORF">LX70_00408</name>
</gene>
<dbReference type="RefSeq" id="WP_146111527.1">
    <property type="nucleotide sequence ID" value="NZ_PVEP01000001.1"/>
</dbReference>
<evidence type="ECO:0008006" key="3">
    <source>
        <dbReference type="Google" id="ProtNLM"/>
    </source>
</evidence>
<comment type="caution">
    <text evidence="1">The sequence shown here is derived from an EMBL/GenBank/DDBJ whole genome shotgun (WGS) entry which is preliminary data.</text>
</comment>
<evidence type="ECO:0000313" key="2">
    <source>
        <dbReference type="Proteomes" id="UP000238338"/>
    </source>
</evidence>
<dbReference type="PROSITE" id="PS51257">
    <property type="entry name" value="PROKAR_LIPOPROTEIN"/>
    <property type="match status" value="1"/>
</dbReference>
<sequence>MSGMGRITTGRVAMGALALLLLAGLSACGRNKYPLTACVGDQPAVERTMDVAPPNCPDT</sequence>
<accession>A0A2S8SCR8</accession>
<reference evidence="1 2" key="1">
    <citation type="submission" date="2018-02" db="EMBL/GenBank/DDBJ databases">
        <title>Genomic Encyclopedia of Archaeal and Bacterial Type Strains, Phase II (KMG-II): from individual species to whole genera.</title>
        <authorList>
            <person name="Goeker M."/>
        </authorList>
    </citation>
    <scope>NUCLEOTIDE SEQUENCE [LARGE SCALE GENOMIC DNA]</scope>
    <source>
        <strain evidence="1 2">DSM 18921</strain>
    </source>
</reference>
<dbReference type="Proteomes" id="UP000238338">
    <property type="component" value="Unassembled WGS sequence"/>
</dbReference>
<dbReference type="AlphaFoldDB" id="A0A2S8SCR8"/>